<dbReference type="HOGENOM" id="CLU_072573_3_0_5"/>
<keyword evidence="4" id="KW-1185">Reference proteome</keyword>
<dbReference type="InterPro" id="IPR000326">
    <property type="entry name" value="PAP2/HPO"/>
</dbReference>
<dbReference type="EMBL" id="AAMO01000004">
    <property type="protein sequence ID" value="EAQ03294.1"/>
    <property type="molecule type" value="Genomic_DNA"/>
</dbReference>
<dbReference type="PANTHER" id="PTHR14969:SF13">
    <property type="entry name" value="AT30094P"/>
    <property type="match status" value="1"/>
</dbReference>
<gene>
    <name evidence="3" type="ORF">OB2597_01702</name>
</gene>
<evidence type="ECO:0000313" key="3">
    <source>
        <dbReference type="EMBL" id="EAQ03294.1"/>
    </source>
</evidence>
<dbReference type="SUPFAM" id="SSF48317">
    <property type="entry name" value="Acid phosphatase/Vanadium-dependent haloperoxidase"/>
    <property type="match status" value="1"/>
</dbReference>
<keyword evidence="1" id="KW-1133">Transmembrane helix</keyword>
<keyword evidence="1" id="KW-0812">Transmembrane</keyword>
<dbReference type="AlphaFoldDB" id="A3TWT4"/>
<dbReference type="CDD" id="cd03392">
    <property type="entry name" value="PAP2_like_2"/>
    <property type="match status" value="1"/>
</dbReference>
<feature type="transmembrane region" description="Helical" evidence="1">
    <location>
        <begin position="204"/>
        <end position="222"/>
    </location>
</feature>
<proteinExistence type="predicted"/>
<evidence type="ECO:0000259" key="2">
    <source>
        <dbReference type="SMART" id="SM00014"/>
    </source>
</evidence>
<dbReference type="SMART" id="SM00014">
    <property type="entry name" value="acidPPc"/>
    <property type="match status" value="1"/>
</dbReference>
<comment type="caution">
    <text evidence="3">The sequence shown here is derived from an EMBL/GenBank/DDBJ whole genome shotgun (WGS) entry which is preliminary data.</text>
</comment>
<dbReference type="STRING" id="252305.OB2597_01702"/>
<feature type="transmembrane region" description="Helical" evidence="1">
    <location>
        <begin position="16"/>
        <end position="36"/>
    </location>
</feature>
<dbReference type="PANTHER" id="PTHR14969">
    <property type="entry name" value="SPHINGOSINE-1-PHOSPHATE PHOSPHOHYDROLASE"/>
    <property type="match status" value="1"/>
</dbReference>
<dbReference type="RefSeq" id="WP_009804594.1">
    <property type="nucleotide sequence ID" value="NZ_CH724131.1"/>
</dbReference>
<sequence length="239" mass="25166">MIRHPLATRLIRRVEAVTLAVIIVTAGALWAFVALASEMLEGDLHAFDEAILLALRNPDDPADPIGGGAVEIAMRDLTALGGVTVLALISLTVLSVLLLKRQSASALLLSAAISGGLAVSTVAKSTFSRPRPDLVPHGVDAATASFPSGHSMMAAVTYLTLAVMLTRIERQSAVRALYVAVAALVTILIGASRVYMGVHWPSDVLAGWTLGAAWALGLWLLARHLARRGRIEPEEPCDA</sequence>
<keyword evidence="1" id="KW-0472">Membrane</keyword>
<feature type="transmembrane region" description="Helical" evidence="1">
    <location>
        <begin position="177"/>
        <end position="198"/>
    </location>
</feature>
<dbReference type="Proteomes" id="UP000004318">
    <property type="component" value="Unassembled WGS sequence"/>
</dbReference>
<feature type="transmembrane region" description="Helical" evidence="1">
    <location>
        <begin position="77"/>
        <end position="99"/>
    </location>
</feature>
<dbReference type="InterPro" id="IPR036938">
    <property type="entry name" value="PAP2/HPO_sf"/>
</dbReference>
<protein>
    <submittedName>
        <fullName evidence="3">PA-phosphatase related phosphoesterase</fullName>
    </submittedName>
</protein>
<dbReference type="Gene3D" id="1.20.144.10">
    <property type="entry name" value="Phosphatidic acid phosphatase type 2/haloperoxidase"/>
    <property type="match status" value="2"/>
</dbReference>
<feature type="transmembrane region" description="Helical" evidence="1">
    <location>
        <begin position="147"/>
        <end position="165"/>
    </location>
</feature>
<accession>A3TWT4</accession>
<dbReference type="eggNOG" id="COG0671">
    <property type="taxonomic scope" value="Bacteria"/>
</dbReference>
<reference evidence="3 4" key="1">
    <citation type="journal article" date="2010" name="J. Bacteriol.">
        <title>Genome sequences of Oceanicola granulosus HTCC2516(T) and Oceanicola batsensis HTCC2597(TDelta).</title>
        <authorList>
            <person name="Thrash J.C."/>
            <person name="Cho J.C."/>
            <person name="Vergin K.L."/>
            <person name="Giovannoni S.J."/>
        </authorList>
    </citation>
    <scope>NUCLEOTIDE SEQUENCE [LARGE SCALE GENOMIC DNA]</scope>
    <source>
        <strain evidence="4">ATCC BAA-863 / DSM 15984 / KCTC 12145 / HTCC2597</strain>
    </source>
</reference>
<feature type="transmembrane region" description="Helical" evidence="1">
    <location>
        <begin position="106"/>
        <end position="127"/>
    </location>
</feature>
<evidence type="ECO:0000256" key="1">
    <source>
        <dbReference type="SAM" id="Phobius"/>
    </source>
</evidence>
<organism evidence="3 4">
    <name type="scientific">Pseudooceanicola batsensis (strain ATCC BAA-863 / DSM 15984 / KCTC 12145 / HTCC2597)</name>
    <name type="common">Oceanicola batsensis</name>
    <dbReference type="NCBI Taxonomy" id="252305"/>
    <lineage>
        <taxon>Bacteria</taxon>
        <taxon>Pseudomonadati</taxon>
        <taxon>Pseudomonadota</taxon>
        <taxon>Alphaproteobacteria</taxon>
        <taxon>Rhodobacterales</taxon>
        <taxon>Paracoccaceae</taxon>
        <taxon>Pseudooceanicola</taxon>
    </lineage>
</organism>
<evidence type="ECO:0000313" key="4">
    <source>
        <dbReference type="Proteomes" id="UP000004318"/>
    </source>
</evidence>
<dbReference type="Pfam" id="PF01569">
    <property type="entry name" value="PAP2"/>
    <property type="match status" value="1"/>
</dbReference>
<name>A3TWT4_PSEBH</name>
<feature type="domain" description="Phosphatidic acid phosphatase type 2/haloperoxidase" evidence="2">
    <location>
        <begin position="105"/>
        <end position="219"/>
    </location>
</feature>
<dbReference type="OrthoDB" id="9801622at2"/>